<comment type="caution">
    <text evidence="4">The sequence shown here is derived from an EMBL/GenBank/DDBJ whole genome shotgun (WGS) entry which is preliminary data.</text>
</comment>
<dbReference type="PANTHER" id="PTHR10046">
    <property type="entry name" value="ATP DEPENDENT LON PROTEASE FAMILY MEMBER"/>
    <property type="match status" value="1"/>
</dbReference>
<dbReference type="GO" id="GO:0006508">
    <property type="term" value="P:proteolysis"/>
    <property type="evidence" value="ECO:0007669"/>
    <property type="project" value="UniProtKB-KW"/>
</dbReference>
<keyword evidence="2" id="KW-1133">Transmembrane helix</keyword>
<dbReference type="Pfam" id="PF13180">
    <property type="entry name" value="PDZ_2"/>
    <property type="match status" value="1"/>
</dbReference>
<comment type="similarity">
    <text evidence="1">Belongs to the peptidase S16 family.</text>
</comment>
<feature type="active site" evidence="1">
    <location>
        <position position="286"/>
    </location>
</feature>
<evidence type="ECO:0000256" key="1">
    <source>
        <dbReference type="PROSITE-ProRule" id="PRU01122"/>
    </source>
</evidence>
<keyword evidence="5" id="KW-1185">Reference proteome</keyword>
<accession>A0A938XSB9</accession>
<protein>
    <recommendedName>
        <fullName evidence="1">endopeptidase La</fullName>
        <ecNumber evidence="1">3.4.21.53</ecNumber>
    </recommendedName>
</protein>
<dbReference type="SMART" id="SM00228">
    <property type="entry name" value="PDZ"/>
    <property type="match status" value="1"/>
</dbReference>
<name>A0A938XSB9_9FIRM</name>
<proteinExistence type="inferred from homology"/>
<dbReference type="InterPro" id="IPR036034">
    <property type="entry name" value="PDZ_sf"/>
</dbReference>
<dbReference type="GO" id="GO:0004176">
    <property type="term" value="F:ATP-dependent peptidase activity"/>
    <property type="evidence" value="ECO:0007669"/>
    <property type="project" value="UniProtKB-UniRule"/>
</dbReference>
<dbReference type="Proteomes" id="UP000774000">
    <property type="component" value="Unassembled WGS sequence"/>
</dbReference>
<keyword evidence="1" id="KW-0720">Serine protease</keyword>
<dbReference type="SUPFAM" id="SSF54211">
    <property type="entry name" value="Ribosomal protein S5 domain 2-like"/>
    <property type="match status" value="1"/>
</dbReference>
<dbReference type="SUPFAM" id="SSF50156">
    <property type="entry name" value="PDZ domain-like"/>
    <property type="match status" value="1"/>
</dbReference>
<dbReference type="PROSITE" id="PS51786">
    <property type="entry name" value="LON_PROTEOLYTIC"/>
    <property type="match status" value="1"/>
</dbReference>
<organism evidence="4 5">
    <name type="scientific">Halanaerobacter jeridensis</name>
    <dbReference type="NCBI Taxonomy" id="706427"/>
    <lineage>
        <taxon>Bacteria</taxon>
        <taxon>Bacillati</taxon>
        <taxon>Bacillota</taxon>
        <taxon>Clostridia</taxon>
        <taxon>Halanaerobiales</taxon>
        <taxon>Halobacteroidaceae</taxon>
        <taxon>Halanaerobacter</taxon>
    </lineage>
</organism>
<keyword evidence="2" id="KW-0812">Transmembrane</keyword>
<dbReference type="EMBL" id="JAFBDQ010000006">
    <property type="protein sequence ID" value="MBM7556578.1"/>
    <property type="molecule type" value="Genomic_DNA"/>
</dbReference>
<reference evidence="4" key="1">
    <citation type="submission" date="2021-01" db="EMBL/GenBank/DDBJ databases">
        <title>Genomic Encyclopedia of Type Strains, Phase IV (KMG-IV): sequencing the most valuable type-strain genomes for metagenomic binning, comparative biology and taxonomic classification.</title>
        <authorList>
            <person name="Goeker M."/>
        </authorList>
    </citation>
    <scope>NUCLEOTIDE SEQUENCE</scope>
    <source>
        <strain evidence="4">DSM 23230</strain>
    </source>
</reference>
<feature type="transmembrane region" description="Helical" evidence="2">
    <location>
        <begin position="12"/>
        <end position="33"/>
    </location>
</feature>
<gene>
    <name evidence="4" type="ORF">JOC47_001429</name>
</gene>
<dbReference type="InterPro" id="IPR020568">
    <property type="entry name" value="Ribosomal_Su5_D2-typ_SF"/>
</dbReference>
<comment type="catalytic activity">
    <reaction evidence="1">
        <text>Hydrolysis of proteins in presence of ATP.</text>
        <dbReference type="EC" id="3.4.21.53"/>
    </reaction>
</comment>
<evidence type="ECO:0000313" key="4">
    <source>
        <dbReference type="EMBL" id="MBM7556578.1"/>
    </source>
</evidence>
<dbReference type="GO" id="GO:0005524">
    <property type="term" value="F:ATP binding"/>
    <property type="evidence" value="ECO:0007669"/>
    <property type="project" value="InterPro"/>
</dbReference>
<keyword evidence="2" id="KW-0472">Membrane</keyword>
<dbReference type="AlphaFoldDB" id="A0A938XSB9"/>
<dbReference type="GO" id="GO:0030163">
    <property type="term" value="P:protein catabolic process"/>
    <property type="evidence" value="ECO:0007669"/>
    <property type="project" value="InterPro"/>
</dbReference>
<sequence>MKKLIKNNQFTVALVIILVLAGILFLYPINYYLVSPGIAKDISPMINIEAQSYDTAGQIMLTTVSMKRANIVDYLWVKIFNPELYELQSMDFLPEDVKLEEYFDLMKEMMTESQLKAQAVALEQVGYQPQITGQGVEIIQVLEKSNGYGRLQEGDIIVEVDGAKVQLLTETVNKIKDRKLGDKVEITIKRDKKKKTFSIKTKALKKNSKEPSIGVLISPYKRKYNFPIKIEIDAGQIGGPSAGSMFALSIYNYLTKKDITNGNKIAGTGTINLEGEISKIDGIKQKIAAAKEEGAELFFVPAGNWELAQEMKNHGVKLVKVEKFSDIINYLKN</sequence>
<keyword evidence="1" id="KW-0378">Hydrolase</keyword>
<feature type="active site" evidence="1">
    <location>
        <position position="241"/>
    </location>
</feature>
<dbReference type="Pfam" id="PF05362">
    <property type="entry name" value="Lon_C"/>
    <property type="match status" value="1"/>
</dbReference>
<dbReference type="EC" id="3.4.21.53" evidence="1"/>
<dbReference type="InterPro" id="IPR001478">
    <property type="entry name" value="PDZ"/>
</dbReference>
<feature type="domain" description="Lon proteolytic" evidence="3">
    <location>
        <begin position="233"/>
        <end position="333"/>
    </location>
</feature>
<evidence type="ECO:0000313" key="5">
    <source>
        <dbReference type="Proteomes" id="UP000774000"/>
    </source>
</evidence>
<dbReference type="InterPro" id="IPR008269">
    <property type="entry name" value="Lon_proteolytic"/>
</dbReference>
<keyword evidence="1" id="KW-0645">Protease</keyword>
<dbReference type="InterPro" id="IPR027065">
    <property type="entry name" value="Lon_Prtase"/>
</dbReference>
<dbReference type="GO" id="GO:0004252">
    <property type="term" value="F:serine-type endopeptidase activity"/>
    <property type="evidence" value="ECO:0007669"/>
    <property type="project" value="UniProtKB-UniRule"/>
</dbReference>
<dbReference type="Gene3D" id="3.30.230.10">
    <property type="match status" value="1"/>
</dbReference>
<evidence type="ECO:0000259" key="3">
    <source>
        <dbReference type="PROSITE" id="PS51786"/>
    </source>
</evidence>
<evidence type="ECO:0000256" key="2">
    <source>
        <dbReference type="SAM" id="Phobius"/>
    </source>
</evidence>
<dbReference type="InterPro" id="IPR014721">
    <property type="entry name" value="Ribsml_uS5_D2-typ_fold_subgr"/>
</dbReference>
<dbReference type="RefSeq" id="WP_204701357.1">
    <property type="nucleotide sequence ID" value="NZ_JAFBDQ010000006.1"/>
</dbReference>